<feature type="signal peptide" evidence="6">
    <location>
        <begin position="1"/>
        <end position="20"/>
    </location>
</feature>
<evidence type="ECO:0000256" key="2">
    <source>
        <dbReference type="ARBA" id="ARBA00022729"/>
    </source>
</evidence>
<name>A0A231V2M7_9HYPH</name>
<proteinExistence type="inferred from homology"/>
<dbReference type="InterPro" id="IPR027385">
    <property type="entry name" value="Beta-barrel_OMP"/>
</dbReference>
<organism evidence="8 9">
    <name type="scientific">Notoacmeibacter marinus</name>
    <dbReference type="NCBI Taxonomy" id="1876515"/>
    <lineage>
        <taxon>Bacteria</taxon>
        <taxon>Pseudomonadati</taxon>
        <taxon>Pseudomonadota</taxon>
        <taxon>Alphaproteobacteria</taxon>
        <taxon>Hyphomicrobiales</taxon>
        <taxon>Notoacmeibacteraceae</taxon>
        <taxon>Notoacmeibacter</taxon>
    </lineage>
</organism>
<keyword evidence="4" id="KW-0998">Cell outer membrane</keyword>
<comment type="caution">
    <text evidence="8">The sequence shown here is derived from an EMBL/GenBank/DDBJ whole genome shotgun (WGS) entry which is preliminary data.</text>
</comment>
<dbReference type="SUPFAM" id="SSF56925">
    <property type="entry name" value="OMPA-like"/>
    <property type="match status" value="1"/>
</dbReference>
<evidence type="ECO:0000313" key="8">
    <source>
        <dbReference type="EMBL" id="OXT02400.1"/>
    </source>
</evidence>
<dbReference type="GO" id="GO:0009279">
    <property type="term" value="C:cell outer membrane"/>
    <property type="evidence" value="ECO:0007669"/>
    <property type="project" value="UniProtKB-SubCell"/>
</dbReference>
<keyword evidence="2 6" id="KW-0732">Signal</keyword>
<dbReference type="Pfam" id="PF13505">
    <property type="entry name" value="OMP_b-brl"/>
    <property type="match status" value="1"/>
</dbReference>
<keyword evidence="3" id="KW-0472">Membrane</keyword>
<accession>A0A231V2M7</accession>
<dbReference type="PANTHER" id="PTHR34001:SF3">
    <property type="entry name" value="BLL7405 PROTEIN"/>
    <property type="match status" value="1"/>
</dbReference>
<dbReference type="PANTHER" id="PTHR34001">
    <property type="entry name" value="BLL7405 PROTEIN"/>
    <property type="match status" value="1"/>
</dbReference>
<evidence type="ECO:0000256" key="5">
    <source>
        <dbReference type="ARBA" id="ARBA00038306"/>
    </source>
</evidence>
<evidence type="ECO:0000313" key="9">
    <source>
        <dbReference type="Proteomes" id="UP000215405"/>
    </source>
</evidence>
<evidence type="ECO:0000256" key="4">
    <source>
        <dbReference type="ARBA" id="ARBA00023237"/>
    </source>
</evidence>
<feature type="domain" description="Outer membrane protein beta-barrel" evidence="7">
    <location>
        <begin position="10"/>
        <end position="222"/>
    </location>
</feature>
<evidence type="ECO:0000256" key="6">
    <source>
        <dbReference type="SAM" id="SignalP"/>
    </source>
</evidence>
<comment type="subcellular location">
    <subcellularLocation>
        <location evidence="1">Cell outer membrane</location>
    </subcellularLocation>
</comment>
<dbReference type="Gene3D" id="2.40.160.20">
    <property type="match status" value="1"/>
</dbReference>
<evidence type="ECO:0000256" key="3">
    <source>
        <dbReference type="ARBA" id="ARBA00023136"/>
    </source>
</evidence>
<dbReference type="AlphaFoldDB" id="A0A231V2M7"/>
<dbReference type="EMBL" id="NBYO01000001">
    <property type="protein sequence ID" value="OXT02400.1"/>
    <property type="molecule type" value="Genomic_DNA"/>
</dbReference>
<sequence>MFKVTLLATALGFSATAALAADVVVYDPLPVAESFSWTGPYAGLQLGYGWADTDWTYRTGGDTLDVDPDGVFGGLYAGYSFQFDSFVAGAEIEASLADIDGETDCPSALFDCRAEIDAFGSLRARFGYAADRFLVYGTGGLALGHMETETEDFAANVNSESKVLLGYTVGGGVETMLGSNFVLRAEYAYYDFEDAAFTVDAGNEIDTDLDMHTVRFGLAYKF</sequence>
<evidence type="ECO:0000256" key="1">
    <source>
        <dbReference type="ARBA" id="ARBA00004442"/>
    </source>
</evidence>
<dbReference type="InterPro" id="IPR051692">
    <property type="entry name" value="OMP-like"/>
</dbReference>
<feature type="chain" id="PRO_5012714603" description="Outer membrane protein beta-barrel domain-containing protein" evidence="6">
    <location>
        <begin position="21"/>
        <end position="222"/>
    </location>
</feature>
<dbReference type="InterPro" id="IPR011250">
    <property type="entry name" value="OMP/PagP_B-barrel"/>
</dbReference>
<gene>
    <name evidence="8" type="ORF">B7H23_05740</name>
</gene>
<evidence type="ECO:0000259" key="7">
    <source>
        <dbReference type="Pfam" id="PF13505"/>
    </source>
</evidence>
<protein>
    <recommendedName>
        <fullName evidence="7">Outer membrane protein beta-barrel domain-containing protein</fullName>
    </recommendedName>
</protein>
<comment type="similarity">
    <text evidence="5">Belongs to the Omp25/RopB family.</text>
</comment>
<reference evidence="9" key="1">
    <citation type="journal article" date="2017" name="Int. J. Syst. Evol. Microbiol.">
        <title>Notoacmeibacter marinus gen. nov., sp. nov., isolated from the gut of a limpet and proposal of Notoacmeibacteraceae fam. nov. in the order Rhizobiales of the class Alphaproteobacteria.</title>
        <authorList>
            <person name="Huang Z."/>
            <person name="Guo F."/>
            <person name="Lai Q."/>
        </authorList>
    </citation>
    <scope>NUCLEOTIDE SEQUENCE [LARGE SCALE GENOMIC DNA]</scope>
    <source>
        <strain evidence="9">XMTR2A4</strain>
    </source>
</reference>
<dbReference type="Proteomes" id="UP000215405">
    <property type="component" value="Unassembled WGS sequence"/>
</dbReference>
<dbReference type="RefSeq" id="WP_094076355.1">
    <property type="nucleotide sequence ID" value="NZ_NBYO01000001.1"/>
</dbReference>
<keyword evidence="9" id="KW-1185">Reference proteome</keyword>